<name>A0A818WRK5_9BILA</name>
<dbReference type="Proteomes" id="UP000663823">
    <property type="component" value="Unassembled WGS sequence"/>
</dbReference>
<accession>A0A818WRK5</accession>
<gene>
    <name evidence="1" type="ORF">OTI717_LOCUS14365</name>
</gene>
<evidence type="ECO:0000313" key="2">
    <source>
        <dbReference type="Proteomes" id="UP000663823"/>
    </source>
</evidence>
<reference evidence="1" key="1">
    <citation type="submission" date="2021-02" db="EMBL/GenBank/DDBJ databases">
        <authorList>
            <person name="Nowell W R."/>
        </authorList>
    </citation>
    <scope>NUCLEOTIDE SEQUENCE</scope>
</reference>
<protein>
    <submittedName>
        <fullName evidence="1">Uncharacterized protein</fullName>
    </submittedName>
</protein>
<sequence>MTTAVPCVMVTFNNDIIHLLYMQFQPDGHGGIEIINDDEHSINNIQDINGNQNMATLFCDYVEHHLNAVRLLNNNNEEFCEKLVIMVIDNDSHIRFDLLEVSNEFSTLNIILAIVTCATPPPEVWNLYRQSAHNTDGEYMLLINAPRIQSHVISSVVTGPDTFRQAFRDVPRENVPTVVNVVGLMEEERETMNDMPDFNFNHGLAE</sequence>
<dbReference type="EMBL" id="CAJOAX010001599">
    <property type="protein sequence ID" value="CAF3729753.1"/>
    <property type="molecule type" value="Genomic_DNA"/>
</dbReference>
<comment type="caution">
    <text evidence="1">The sequence shown here is derived from an EMBL/GenBank/DDBJ whole genome shotgun (WGS) entry which is preliminary data.</text>
</comment>
<evidence type="ECO:0000313" key="1">
    <source>
        <dbReference type="EMBL" id="CAF3729753.1"/>
    </source>
</evidence>
<organism evidence="1 2">
    <name type="scientific">Rotaria sordida</name>
    <dbReference type="NCBI Taxonomy" id="392033"/>
    <lineage>
        <taxon>Eukaryota</taxon>
        <taxon>Metazoa</taxon>
        <taxon>Spiralia</taxon>
        <taxon>Gnathifera</taxon>
        <taxon>Rotifera</taxon>
        <taxon>Eurotatoria</taxon>
        <taxon>Bdelloidea</taxon>
        <taxon>Philodinida</taxon>
        <taxon>Philodinidae</taxon>
        <taxon>Rotaria</taxon>
    </lineage>
</organism>
<proteinExistence type="predicted"/>
<dbReference type="AlphaFoldDB" id="A0A818WRK5"/>